<dbReference type="Proteomes" id="UP000681722">
    <property type="component" value="Unassembled WGS sequence"/>
</dbReference>
<keyword evidence="1" id="KW-1133">Transmembrane helix</keyword>
<sequence length="632" mass="69385">MHKTDLFNEANYVAVKSNKFTFRKYAADSIKGLKELFTFHPREWWYGIKPNKNYPLFVRGDLDGLVALFIDNLATLLGIIVSLLPMLGNEIVYGKIVPGLGLAMLWGNLYYVYMARKLALKENRNDVTAQPYGINTPGAFAFVYGILYPAYYSCLQENPDIQKCRELAWYVGIAGNFITGVILLVLSLFGEFIRNKIPGVALLSSLSGVGLIYLALGKFLDIAAVPIVGYLPFAIVITGYFGKVKYGPIPVGIVAMLAGTALGWATSVNTGENVRNAAKLVQWYPPVFPVGNMFQNMAKISPYISTTISTAVSIAVGTIQCVESARRAGDFYPTRESMFADGVGTLISGLFGSIFGMTAYIGHPAYKRMGAKQGYSLVNALIFVPLCFLGLTAPILSVIAVVSINPLIVFVGVIICANTLEITPVRHYPALLIGILPVVAEWGQGTIVSGISSAYQSVANQSFTNEIKAGITGYDYNGLVNFGGGALLQCIFLTVIMMYMIDRKWLSAVLWCVLAAVFAFFGLINSSAVGVLYREKEDTGWKFTTAFGMLAVLFLLFEFLQRKAWMEKPESEPDDLSSPEWTEWKKLQEQQNATVVNNDQHIELKEIMQSNLSSSLVDSSAVKQDDVLHTVF</sequence>
<protein>
    <submittedName>
        <fullName evidence="2">Uncharacterized protein</fullName>
    </submittedName>
</protein>
<keyword evidence="1" id="KW-0812">Transmembrane</keyword>
<dbReference type="OrthoDB" id="8068875at2759"/>
<keyword evidence="4" id="KW-1185">Reference proteome</keyword>
<evidence type="ECO:0000256" key="1">
    <source>
        <dbReference type="SAM" id="Phobius"/>
    </source>
</evidence>
<organism evidence="2 4">
    <name type="scientific">Didymodactylos carnosus</name>
    <dbReference type="NCBI Taxonomy" id="1234261"/>
    <lineage>
        <taxon>Eukaryota</taxon>
        <taxon>Metazoa</taxon>
        <taxon>Spiralia</taxon>
        <taxon>Gnathifera</taxon>
        <taxon>Rotifera</taxon>
        <taxon>Eurotatoria</taxon>
        <taxon>Bdelloidea</taxon>
        <taxon>Philodinida</taxon>
        <taxon>Philodinidae</taxon>
        <taxon>Didymodactylos</taxon>
    </lineage>
</organism>
<proteinExistence type="predicted"/>
<feature type="transmembrane region" description="Helical" evidence="1">
    <location>
        <begin position="134"/>
        <end position="152"/>
    </location>
</feature>
<dbReference type="PANTHER" id="PTHR31610">
    <property type="entry name" value="SLR0360 PROTEIN"/>
    <property type="match status" value="1"/>
</dbReference>
<dbReference type="EMBL" id="CAJNOQ010012604">
    <property type="protein sequence ID" value="CAF1303854.1"/>
    <property type="molecule type" value="Genomic_DNA"/>
</dbReference>
<name>A0A815E0I7_9BILA</name>
<keyword evidence="1" id="KW-0472">Membrane</keyword>
<feature type="transmembrane region" description="Helical" evidence="1">
    <location>
        <begin position="167"/>
        <end position="190"/>
    </location>
</feature>
<feature type="transmembrane region" description="Helical" evidence="1">
    <location>
        <begin position="430"/>
        <end position="455"/>
    </location>
</feature>
<dbReference type="Proteomes" id="UP000663829">
    <property type="component" value="Unassembled WGS sequence"/>
</dbReference>
<feature type="transmembrane region" description="Helical" evidence="1">
    <location>
        <begin position="482"/>
        <end position="501"/>
    </location>
</feature>
<feature type="transmembrane region" description="Helical" evidence="1">
    <location>
        <begin position="249"/>
        <end position="266"/>
    </location>
</feature>
<evidence type="ECO:0000313" key="3">
    <source>
        <dbReference type="EMBL" id="CAF4133116.1"/>
    </source>
</evidence>
<accession>A0A815E0I7</accession>
<feature type="transmembrane region" description="Helical" evidence="1">
    <location>
        <begin position="96"/>
        <end position="113"/>
    </location>
</feature>
<evidence type="ECO:0000313" key="2">
    <source>
        <dbReference type="EMBL" id="CAF1303854.1"/>
    </source>
</evidence>
<comment type="caution">
    <text evidence="2">The sequence shown here is derived from an EMBL/GenBank/DDBJ whole genome shotgun (WGS) entry which is preliminary data.</text>
</comment>
<feature type="transmembrane region" description="Helical" evidence="1">
    <location>
        <begin position="539"/>
        <end position="560"/>
    </location>
</feature>
<feature type="transmembrane region" description="Helical" evidence="1">
    <location>
        <begin position="374"/>
        <end position="392"/>
    </location>
</feature>
<evidence type="ECO:0000313" key="4">
    <source>
        <dbReference type="Proteomes" id="UP000663829"/>
    </source>
</evidence>
<dbReference type="PANTHER" id="PTHR31610:SF0">
    <property type="entry name" value="SLC26A_SULP TRANSPORTER DOMAIN-CONTAINING PROTEIN"/>
    <property type="match status" value="1"/>
</dbReference>
<gene>
    <name evidence="2" type="ORF">GPM918_LOCUS28654</name>
    <name evidence="3" type="ORF">SRO942_LOCUS29171</name>
</gene>
<dbReference type="EMBL" id="CAJOBC010038820">
    <property type="protein sequence ID" value="CAF4133116.1"/>
    <property type="molecule type" value="Genomic_DNA"/>
</dbReference>
<dbReference type="AlphaFoldDB" id="A0A815E0I7"/>
<feature type="transmembrane region" description="Helical" evidence="1">
    <location>
        <begin position="508"/>
        <end position="533"/>
    </location>
</feature>
<feature type="transmembrane region" description="Helical" evidence="1">
    <location>
        <begin position="222"/>
        <end position="242"/>
    </location>
</feature>
<feature type="transmembrane region" description="Helical" evidence="1">
    <location>
        <begin position="62"/>
        <end position="84"/>
    </location>
</feature>
<feature type="transmembrane region" description="Helical" evidence="1">
    <location>
        <begin position="398"/>
        <end position="418"/>
    </location>
</feature>
<reference evidence="2" key="1">
    <citation type="submission" date="2021-02" db="EMBL/GenBank/DDBJ databases">
        <authorList>
            <person name="Nowell W R."/>
        </authorList>
    </citation>
    <scope>NUCLEOTIDE SEQUENCE</scope>
</reference>
<feature type="transmembrane region" description="Helical" evidence="1">
    <location>
        <begin position="197"/>
        <end position="216"/>
    </location>
</feature>
<feature type="transmembrane region" description="Helical" evidence="1">
    <location>
        <begin position="342"/>
        <end position="362"/>
    </location>
</feature>